<keyword evidence="1" id="KW-0285">Flavoprotein</keyword>
<protein>
    <submittedName>
        <fullName evidence="5">Pyridine nucleotide-disulfide oxidoreductase</fullName>
    </submittedName>
</protein>
<dbReference type="PRINTS" id="PR00469">
    <property type="entry name" value="PNDRDTASEII"/>
</dbReference>
<dbReference type="Proteomes" id="UP000053707">
    <property type="component" value="Unassembled WGS sequence"/>
</dbReference>
<sequence>MDWECAVVGGGAAGLSAALVLGRARRRTVVIDADEQSNRVSNVIGGLLGYDQRPPAELYAEGRRELSAYPSVEYRHGQIISGRPVDNGFILEPDDGDPILTKRVLLATGMQYNPPDLPGLAELWGTSVFQCPFCHGWEMRDKRLATMAAGEEAMHSALMLRGWSDDVVLLTDGRTDLSPEDKQVLKAADVTIEDRRVVELLSEDGQLSAIAFADGDRLARDGLLVEAPLKQRSPLAEQLGAACTPGPLAADTISIDPIHRTEASGVFAAGDLCSEQPYVAGAIAAGSKAAMIIVQSLLADQFSLPYPPI</sequence>
<evidence type="ECO:0000256" key="1">
    <source>
        <dbReference type="ARBA" id="ARBA00022630"/>
    </source>
</evidence>
<organism evidence="5 6">
    <name type="scientific">Mycobacterium lehmannii</name>
    <dbReference type="NCBI Taxonomy" id="2048550"/>
    <lineage>
        <taxon>Bacteria</taxon>
        <taxon>Bacillati</taxon>
        <taxon>Actinomycetota</taxon>
        <taxon>Actinomycetes</taxon>
        <taxon>Mycobacteriales</taxon>
        <taxon>Mycobacteriaceae</taxon>
        <taxon>Mycobacterium</taxon>
    </lineage>
</organism>
<gene>
    <name evidence="5" type="ORF">AU192_21290</name>
</gene>
<evidence type="ECO:0000313" key="5">
    <source>
        <dbReference type="EMBL" id="KUI17045.1"/>
    </source>
</evidence>
<dbReference type="AlphaFoldDB" id="A0A101A846"/>
<name>A0A101A846_9MYCO</name>
<dbReference type="Pfam" id="PF07992">
    <property type="entry name" value="Pyr_redox_2"/>
    <property type="match status" value="1"/>
</dbReference>
<evidence type="ECO:0000256" key="3">
    <source>
        <dbReference type="ARBA" id="ARBA00048132"/>
    </source>
</evidence>
<evidence type="ECO:0000256" key="2">
    <source>
        <dbReference type="ARBA" id="ARBA00023002"/>
    </source>
</evidence>
<proteinExistence type="predicted"/>
<comment type="caution">
    <text evidence="5">The sequence shown here is derived from an EMBL/GenBank/DDBJ whole genome shotgun (WGS) entry which is preliminary data.</text>
</comment>
<dbReference type="SUPFAM" id="SSF51905">
    <property type="entry name" value="FAD/NAD(P)-binding domain"/>
    <property type="match status" value="1"/>
</dbReference>
<dbReference type="InterPro" id="IPR036188">
    <property type="entry name" value="FAD/NAD-bd_sf"/>
</dbReference>
<reference evidence="5 6" key="1">
    <citation type="submission" date="2016-01" db="EMBL/GenBank/DDBJ databases">
        <authorList>
            <consortium name="TB Trials Study Group"/>
            <person name="Sutton G."/>
            <person name="Brinkac L."/>
            <person name="Sanka R."/>
            <person name="Adams M."/>
            <person name="Lau E.L."/>
            <person name="Macaden R."/>
            <person name="Grewal H.M.S."/>
        </authorList>
    </citation>
    <scope>NUCLEOTIDE SEQUENCE [LARGE SCALE GENOMIC DNA]</scope>
    <source>
        <strain evidence="5 6">IS-1744</strain>
    </source>
</reference>
<accession>A0A101A846</accession>
<dbReference type="InterPro" id="IPR023753">
    <property type="entry name" value="FAD/NAD-binding_dom"/>
</dbReference>
<evidence type="ECO:0000259" key="4">
    <source>
        <dbReference type="Pfam" id="PF07992"/>
    </source>
</evidence>
<dbReference type="PANTHER" id="PTHR48105">
    <property type="entry name" value="THIOREDOXIN REDUCTASE 1-RELATED-RELATED"/>
    <property type="match status" value="1"/>
</dbReference>
<feature type="domain" description="FAD/NAD(P)-binding" evidence="4">
    <location>
        <begin position="5"/>
        <end position="277"/>
    </location>
</feature>
<dbReference type="PRINTS" id="PR00368">
    <property type="entry name" value="FADPNR"/>
</dbReference>
<evidence type="ECO:0000313" key="6">
    <source>
        <dbReference type="Proteomes" id="UP000053707"/>
    </source>
</evidence>
<dbReference type="EMBL" id="LQIR01000014">
    <property type="protein sequence ID" value="KUI17045.1"/>
    <property type="molecule type" value="Genomic_DNA"/>
</dbReference>
<dbReference type="InterPro" id="IPR050097">
    <property type="entry name" value="Ferredoxin-NADP_redctase_2"/>
</dbReference>
<dbReference type="RefSeq" id="WP_064395837.1">
    <property type="nucleotide sequence ID" value="NZ_LQIR01000014.1"/>
</dbReference>
<dbReference type="GO" id="GO:0004791">
    <property type="term" value="F:thioredoxin-disulfide reductase (NADPH) activity"/>
    <property type="evidence" value="ECO:0007669"/>
    <property type="project" value="UniProtKB-EC"/>
</dbReference>
<keyword evidence="2" id="KW-0560">Oxidoreductase</keyword>
<dbReference type="Gene3D" id="3.50.50.60">
    <property type="entry name" value="FAD/NAD(P)-binding domain"/>
    <property type="match status" value="2"/>
</dbReference>
<comment type="catalytic activity">
    <reaction evidence="3">
        <text>[thioredoxin]-dithiol + NADP(+) = [thioredoxin]-disulfide + NADPH + H(+)</text>
        <dbReference type="Rhea" id="RHEA:20345"/>
        <dbReference type="Rhea" id="RHEA-COMP:10698"/>
        <dbReference type="Rhea" id="RHEA-COMP:10700"/>
        <dbReference type="ChEBI" id="CHEBI:15378"/>
        <dbReference type="ChEBI" id="CHEBI:29950"/>
        <dbReference type="ChEBI" id="CHEBI:50058"/>
        <dbReference type="ChEBI" id="CHEBI:57783"/>
        <dbReference type="ChEBI" id="CHEBI:58349"/>
        <dbReference type="EC" id="1.8.1.9"/>
    </reaction>
</comment>
<keyword evidence="6" id="KW-1185">Reference proteome</keyword>